<dbReference type="InterPro" id="IPR007227">
    <property type="entry name" value="Cell_shape_determining_MreD"/>
</dbReference>
<keyword evidence="10" id="KW-1185">Reference proteome</keyword>
<keyword evidence="5" id="KW-0133">Cell shape</keyword>
<comment type="subcellular location">
    <subcellularLocation>
        <location evidence="1">Cell membrane</location>
        <topology evidence="1">Multi-pass membrane protein</topology>
    </subcellularLocation>
</comment>
<keyword evidence="4 8" id="KW-0812">Transmembrane</keyword>
<accession>A0A1Y2L9Y5</accession>
<comment type="similarity">
    <text evidence="2">Belongs to the MreD family.</text>
</comment>
<dbReference type="GO" id="GO:0005886">
    <property type="term" value="C:plasma membrane"/>
    <property type="evidence" value="ECO:0007669"/>
    <property type="project" value="UniProtKB-SubCell"/>
</dbReference>
<proteinExistence type="inferred from homology"/>
<dbReference type="Proteomes" id="UP000193396">
    <property type="component" value="Unassembled WGS sequence"/>
</dbReference>
<evidence type="ECO:0000313" key="9">
    <source>
        <dbReference type="EMBL" id="OSQ47346.1"/>
    </source>
</evidence>
<sequence length="177" mass="19229">MTGTTSLKPGVWQKLDVVARGLVPAFSVFILLLINLLPVSLPLLSTASPALPLMAIFYWSVNRPDLLTGLTAFMLGLMQDLLTGLPLGVSSLVLLLVQAGSASQGRFFHNKPFIVMWWGFAFVAIPALLIQWFLSSALIGAFLPIRATLISYVLTATLFPLVAWALARAQNSLLRHV</sequence>
<organism evidence="9 10">
    <name type="scientific">Thalassospira alkalitolerans</name>
    <dbReference type="NCBI Taxonomy" id="1293890"/>
    <lineage>
        <taxon>Bacteria</taxon>
        <taxon>Pseudomonadati</taxon>
        <taxon>Pseudomonadota</taxon>
        <taxon>Alphaproteobacteria</taxon>
        <taxon>Rhodospirillales</taxon>
        <taxon>Thalassospiraceae</taxon>
        <taxon>Thalassospira</taxon>
    </lineage>
</organism>
<keyword evidence="3" id="KW-1003">Cell membrane</keyword>
<feature type="transmembrane region" description="Helical" evidence="8">
    <location>
        <begin position="17"/>
        <end position="34"/>
    </location>
</feature>
<dbReference type="EMBL" id="JFKB01000008">
    <property type="protein sequence ID" value="OSQ47346.1"/>
    <property type="molecule type" value="Genomic_DNA"/>
</dbReference>
<evidence type="ECO:0000256" key="8">
    <source>
        <dbReference type="SAM" id="Phobius"/>
    </source>
</evidence>
<feature type="transmembrane region" description="Helical" evidence="8">
    <location>
        <begin position="41"/>
        <end position="61"/>
    </location>
</feature>
<dbReference type="STRING" id="1293890.TALK_12305"/>
<feature type="transmembrane region" description="Helical" evidence="8">
    <location>
        <begin position="149"/>
        <end position="167"/>
    </location>
</feature>
<dbReference type="Pfam" id="PF04093">
    <property type="entry name" value="MreD"/>
    <property type="match status" value="1"/>
</dbReference>
<gene>
    <name evidence="9" type="ORF">TALK_12305</name>
</gene>
<name>A0A1Y2L9Y5_9PROT</name>
<reference evidence="9 10" key="1">
    <citation type="submission" date="2014-03" db="EMBL/GenBank/DDBJ databases">
        <title>The draft genome sequence of Thalassospira alkalitolerans JCM 18968.</title>
        <authorList>
            <person name="Lai Q."/>
            <person name="Shao Z."/>
        </authorList>
    </citation>
    <scope>NUCLEOTIDE SEQUENCE [LARGE SCALE GENOMIC DNA]</scope>
    <source>
        <strain evidence="9 10">JCM 18968</strain>
    </source>
</reference>
<evidence type="ECO:0000256" key="7">
    <source>
        <dbReference type="ARBA" id="ARBA00023136"/>
    </source>
</evidence>
<feature type="transmembrane region" description="Helical" evidence="8">
    <location>
        <begin position="114"/>
        <end position="143"/>
    </location>
</feature>
<dbReference type="GO" id="GO:0008360">
    <property type="term" value="P:regulation of cell shape"/>
    <property type="evidence" value="ECO:0007669"/>
    <property type="project" value="UniProtKB-KW"/>
</dbReference>
<evidence type="ECO:0000256" key="1">
    <source>
        <dbReference type="ARBA" id="ARBA00004651"/>
    </source>
</evidence>
<evidence type="ECO:0000256" key="4">
    <source>
        <dbReference type="ARBA" id="ARBA00022692"/>
    </source>
</evidence>
<keyword evidence="7 8" id="KW-0472">Membrane</keyword>
<feature type="transmembrane region" description="Helical" evidence="8">
    <location>
        <begin position="81"/>
        <end position="102"/>
    </location>
</feature>
<evidence type="ECO:0000256" key="3">
    <source>
        <dbReference type="ARBA" id="ARBA00022475"/>
    </source>
</evidence>
<dbReference type="NCBIfam" id="TIGR03426">
    <property type="entry name" value="shape_MreD"/>
    <property type="match status" value="1"/>
</dbReference>
<evidence type="ECO:0000256" key="6">
    <source>
        <dbReference type="ARBA" id="ARBA00022989"/>
    </source>
</evidence>
<comment type="caution">
    <text evidence="9">The sequence shown here is derived from an EMBL/GenBank/DDBJ whole genome shotgun (WGS) entry which is preliminary data.</text>
</comment>
<protein>
    <submittedName>
        <fullName evidence="9">Cell shape-determining protein MreD</fullName>
    </submittedName>
</protein>
<keyword evidence="6 8" id="KW-1133">Transmembrane helix</keyword>
<dbReference type="AlphaFoldDB" id="A0A1Y2L9Y5"/>
<evidence type="ECO:0000313" key="10">
    <source>
        <dbReference type="Proteomes" id="UP000193396"/>
    </source>
</evidence>
<evidence type="ECO:0000256" key="2">
    <source>
        <dbReference type="ARBA" id="ARBA00007776"/>
    </source>
</evidence>
<evidence type="ECO:0000256" key="5">
    <source>
        <dbReference type="ARBA" id="ARBA00022960"/>
    </source>
</evidence>